<keyword evidence="9" id="KW-1133">Transmembrane helix</keyword>
<evidence type="ECO:0000256" key="9">
    <source>
        <dbReference type="SAM" id="Phobius"/>
    </source>
</evidence>
<evidence type="ECO:0000256" key="2">
    <source>
        <dbReference type="ARBA" id="ARBA00012438"/>
    </source>
</evidence>
<feature type="domain" description="PAS" evidence="11">
    <location>
        <begin position="452"/>
        <end position="521"/>
    </location>
</feature>
<dbReference type="PRINTS" id="PR00344">
    <property type="entry name" value="BCTRLSENSOR"/>
</dbReference>
<accession>A0A2T5JBP9</accession>
<dbReference type="CDD" id="cd00082">
    <property type="entry name" value="HisKA"/>
    <property type="match status" value="1"/>
</dbReference>
<dbReference type="InterPro" id="IPR007891">
    <property type="entry name" value="CHASE3"/>
</dbReference>
<dbReference type="InterPro" id="IPR036890">
    <property type="entry name" value="HATPase_C_sf"/>
</dbReference>
<dbReference type="Pfam" id="PF02518">
    <property type="entry name" value="HATPase_c"/>
    <property type="match status" value="1"/>
</dbReference>
<dbReference type="SUPFAM" id="SSF55874">
    <property type="entry name" value="ATPase domain of HSP90 chaperone/DNA topoisomerase II/histidine kinase"/>
    <property type="match status" value="1"/>
</dbReference>
<gene>
    <name evidence="13" type="ORF">C8P68_103360</name>
</gene>
<dbReference type="GO" id="GO:0004721">
    <property type="term" value="F:phosphoprotein phosphatase activity"/>
    <property type="evidence" value="ECO:0007669"/>
    <property type="project" value="TreeGrafter"/>
</dbReference>
<dbReference type="InterPro" id="IPR035965">
    <property type="entry name" value="PAS-like_dom_sf"/>
</dbReference>
<dbReference type="InterPro" id="IPR004358">
    <property type="entry name" value="Sig_transdc_His_kin-like_C"/>
</dbReference>
<dbReference type="InterPro" id="IPR003661">
    <property type="entry name" value="HisK_dim/P_dom"/>
</dbReference>
<dbReference type="SUPFAM" id="SSF47384">
    <property type="entry name" value="Homodimeric domain of signal transducing histidine kinase"/>
    <property type="match status" value="1"/>
</dbReference>
<dbReference type="SUPFAM" id="SSF55785">
    <property type="entry name" value="PYP-like sensor domain (PAS domain)"/>
    <property type="match status" value="2"/>
</dbReference>
<evidence type="ECO:0000259" key="10">
    <source>
        <dbReference type="PROSITE" id="PS50109"/>
    </source>
</evidence>
<dbReference type="SMART" id="SM00091">
    <property type="entry name" value="PAS"/>
    <property type="match status" value="2"/>
</dbReference>
<reference evidence="13 14" key="1">
    <citation type="submission" date="2018-04" db="EMBL/GenBank/DDBJ databases">
        <title>Genomic Encyclopedia of Archaeal and Bacterial Type Strains, Phase II (KMG-II): from individual species to whole genera.</title>
        <authorList>
            <person name="Goeker M."/>
        </authorList>
    </citation>
    <scope>NUCLEOTIDE SEQUENCE [LARGE SCALE GENOMIC DNA]</scope>
    <source>
        <strain evidence="13 14">DSM 26809</strain>
    </source>
</reference>
<dbReference type="NCBIfam" id="TIGR00229">
    <property type="entry name" value="sensory_box"/>
    <property type="match status" value="2"/>
</dbReference>
<dbReference type="PROSITE" id="PS50113">
    <property type="entry name" value="PAC"/>
    <property type="match status" value="2"/>
</dbReference>
<feature type="domain" description="PAC" evidence="12">
    <location>
        <begin position="525"/>
        <end position="577"/>
    </location>
</feature>
<evidence type="ECO:0000313" key="13">
    <source>
        <dbReference type="EMBL" id="PTQ98199.1"/>
    </source>
</evidence>
<dbReference type="Gene3D" id="1.10.287.130">
    <property type="match status" value="1"/>
</dbReference>
<feature type="coiled-coil region" evidence="8">
    <location>
        <begin position="208"/>
        <end position="337"/>
    </location>
</feature>
<keyword evidence="6" id="KW-0902">Two-component regulatory system</keyword>
<keyword evidence="7 9" id="KW-0472">Membrane</keyword>
<dbReference type="SMART" id="SM00086">
    <property type="entry name" value="PAC"/>
    <property type="match status" value="2"/>
</dbReference>
<dbReference type="PROSITE" id="PS50112">
    <property type="entry name" value="PAS"/>
    <property type="match status" value="1"/>
</dbReference>
<dbReference type="CDD" id="cd00130">
    <property type="entry name" value="PAS"/>
    <property type="match status" value="1"/>
</dbReference>
<dbReference type="OrthoDB" id="9813151at2"/>
<evidence type="ECO:0000256" key="7">
    <source>
        <dbReference type="ARBA" id="ARBA00023136"/>
    </source>
</evidence>
<dbReference type="InterPro" id="IPR001610">
    <property type="entry name" value="PAC"/>
</dbReference>
<keyword evidence="3" id="KW-0597">Phosphoprotein</keyword>
<comment type="catalytic activity">
    <reaction evidence="1">
        <text>ATP + protein L-histidine = ADP + protein N-phospho-L-histidine.</text>
        <dbReference type="EC" id="2.7.13.3"/>
    </reaction>
</comment>
<dbReference type="GO" id="GO:0006355">
    <property type="term" value="P:regulation of DNA-templated transcription"/>
    <property type="evidence" value="ECO:0007669"/>
    <property type="project" value="InterPro"/>
</dbReference>
<organism evidence="13 14">
    <name type="scientific">Mucilaginibacter yixingensis</name>
    <dbReference type="NCBI Taxonomy" id="1295612"/>
    <lineage>
        <taxon>Bacteria</taxon>
        <taxon>Pseudomonadati</taxon>
        <taxon>Bacteroidota</taxon>
        <taxon>Sphingobacteriia</taxon>
        <taxon>Sphingobacteriales</taxon>
        <taxon>Sphingobacteriaceae</taxon>
        <taxon>Mucilaginibacter</taxon>
    </lineage>
</organism>
<feature type="domain" description="Histidine kinase" evidence="10">
    <location>
        <begin position="581"/>
        <end position="796"/>
    </location>
</feature>
<keyword evidence="5" id="KW-0418">Kinase</keyword>
<evidence type="ECO:0000256" key="5">
    <source>
        <dbReference type="ARBA" id="ARBA00022777"/>
    </source>
</evidence>
<evidence type="ECO:0000313" key="14">
    <source>
        <dbReference type="Proteomes" id="UP000244168"/>
    </source>
</evidence>
<dbReference type="FunFam" id="3.30.565.10:FF:000006">
    <property type="entry name" value="Sensor histidine kinase WalK"/>
    <property type="match status" value="1"/>
</dbReference>
<dbReference type="InterPro" id="IPR036097">
    <property type="entry name" value="HisK_dim/P_sf"/>
</dbReference>
<feature type="domain" description="PAC" evidence="12">
    <location>
        <begin position="403"/>
        <end position="455"/>
    </location>
</feature>
<evidence type="ECO:0000256" key="6">
    <source>
        <dbReference type="ARBA" id="ARBA00023012"/>
    </source>
</evidence>
<dbReference type="PROSITE" id="PS50109">
    <property type="entry name" value="HIS_KIN"/>
    <property type="match status" value="1"/>
</dbReference>
<dbReference type="Pfam" id="PF05227">
    <property type="entry name" value="CHASE3"/>
    <property type="match status" value="1"/>
</dbReference>
<evidence type="ECO:0000256" key="4">
    <source>
        <dbReference type="ARBA" id="ARBA00022679"/>
    </source>
</evidence>
<protein>
    <recommendedName>
        <fullName evidence="2">histidine kinase</fullName>
        <ecNumber evidence="2">2.7.13.3</ecNumber>
    </recommendedName>
</protein>
<dbReference type="Gene3D" id="3.30.450.20">
    <property type="entry name" value="PAS domain"/>
    <property type="match status" value="2"/>
</dbReference>
<evidence type="ECO:0000256" key="8">
    <source>
        <dbReference type="SAM" id="Coils"/>
    </source>
</evidence>
<dbReference type="InterPro" id="IPR013656">
    <property type="entry name" value="PAS_4"/>
</dbReference>
<evidence type="ECO:0000259" key="11">
    <source>
        <dbReference type="PROSITE" id="PS50112"/>
    </source>
</evidence>
<dbReference type="EMBL" id="QAOQ01000003">
    <property type="protein sequence ID" value="PTQ98199.1"/>
    <property type="molecule type" value="Genomic_DNA"/>
</dbReference>
<dbReference type="PANTHER" id="PTHR45453:SF1">
    <property type="entry name" value="PHOSPHATE REGULON SENSOR PROTEIN PHOR"/>
    <property type="match status" value="1"/>
</dbReference>
<dbReference type="RefSeq" id="WP_107828378.1">
    <property type="nucleotide sequence ID" value="NZ_CP160205.1"/>
</dbReference>
<dbReference type="GO" id="GO:0005886">
    <property type="term" value="C:plasma membrane"/>
    <property type="evidence" value="ECO:0007669"/>
    <property type="project" value="TreeGrafter"/>
</dbReference>
<dbReference type="CDD" id="cd19410">
    <property type="entry name" value="HK9-like_sensor"/>
    <property type="match status" value="1"/>
</dbReference>
<dbReference type="Gene3D" id="1.10.287.1490">
    <property type="match status" value="1"/>
</dbReference>
<dbReference type="PANTHER" id="PTHR45453">
    <property type="entry name" value="PHOSPHATE REGULON SENSOR PROTEIN PHOR"/>
    <property type="match status" value="1"/>
</dbReference>
<evidence type="ECO:0000256" key="1">
    <source>
        <dbReference type="ARBA" id="ARBA00000085"/>
    </source>
</evidence>
<dbReference type="InterPro" id="IPR050351">
    <property type="entry name" value="BphY/WalK/GraS-like"/>
</dbReference>
<feature type="transmembrane region" description="Helical" evidence="9">
    <location>
        <begin position="12"/>
        <end position="35"/>
    </location>
</feature>
<dbReference type="Pfam" id="PF00512">
    <property type="entry name" value="HisKA"/>
    <property type="match status" value="1"/>
</dbReference>
<dbReference type="Pfam" id="PF00989">
    <property type="entry name" value="PAS"/>
    <property type="match status" value="1"/>
</dbReference>
<evidence type="ECO:0000256" key="3">
    <source>
        <dbReference type="ARBA" id="ARBA00022553"/>
    </source>
</evidence>
<dbReference type="SMART" id="SM00388">
    <property type="entry name" value="HisKA"/>
    <property type="match status" value="1"/>
</dbReference>
<evidence type="ECO:0000259" key="12">
    <source>
        <dbReference type="PROSITE" id="PS50113"/>
    </source>
</evidence>
<dbReference type="GO" id="GO:0016036">
    <property type="term" value="P:cellular response to phosphate starvation"/>
    <property type="evidence" value="ECO:0007669"/>
    <property type="project" value="TreeGrafter"/>
</dbReference>
<dbReference type="EC" id="2.7.13.3" evidence="2"/>
<dbReference type="InterPro" id="IPR003594">
    <property type="entry name" value="HATPase_dom"/>
</dbReference>
<dbReference type="InterPro" id="IPR005467">
    <property type="entry name" value="His_kinase_dom"/>
</dbReference>
<dbReference type="SMART" id="SM00387">
    <property type="entry name" value="HATPase_c"/>
    <property type="match status" value="1"/>
</dbReference>
<dbReference type="Pfam" id="PF08448">
    <property type="entry name" value="PAS_4"/>
    <property type="match status" value="1"/>
</dbReference>
<feature type="transmembrane region" description="Helical" evidence="9">
    <location>
        <begin position="175"/>
        <end position="199"/>
    </location>
</feature>
<keyword evidence="14" id="KW-1185">Reference proteome</keyword>
<comment type="caution">
    <text evidence="13">The sequence shown here is derived from an EMBL/GenBank/DDBJ whole genome shotgun (WGS) entry which is preliminary data.</text>
</comment>
<dbReference type="AlphaFoldDB" id="A0A2T5JBP9"/>
<dbReference type="InterPro" id="IPR013767">
    <property type="entry name" value="PAS_fold"/>
</dbReference>
<dbReference type="Gene3D" id="3.30.565.10">
    <property type="entry name" value="Histidine kinase-like ATPase, C-terminal domain"/>
    <property type="match status" value="1"/>
</dbReference>
<keyword evidence="4" id="KW-0808">Transferase</keyword>
<proteinExistence type="predicted"/>
<name>A0A2T5JBP9_9SPHI</name>
<dbReference type="Proteomes" id="UP000244168">
    <property type="component" value="Unassembled WGS sequence"/>
</dbReference>
<keyword evidence="9" id="KW-0812">Transmembrane</keyword>
<dbReference type="GO" id="GO:0000155">
    <property type="term" value="F:phosphorelay sensor kinase activity"/>
    <property type="evidence" value="ECO:0007669"/>
    <property type="project" value="InterPro"/>
</dbReference>
<dbReference type="InterPro" id="IPR000700">
    <property type="entry name" value="PAS-assoc_C"/>
</dbReference>
<sequence>MDRKFNRNLQLGYGISIVMLLLVGGISYLTVVSMLRSNDAVRHSNKIIRKLENAISLMKDAETGQRGYLLTGKSVFLTPYNGAPKAALKLIDEAAVLTRDNPQQQANIAGMRSVLLQRLTILQAMIDKRQRGMPINAADLDAGKAAMDALRSATDKAEAEEQRLLKQRTEVLNQYTAVTPPVIVVAILLAVGIALSSYIKVMRDIGIKERLRDELQLREQETAALNEELTAANEEITAANEELMAINEELEESREELESLNESLEMKVATRTKALADSEEETATLNEELTSTNEELAATNEELQATNEELAESQDQLKQVVAQLTTAKNQAEKSERLFVTIARNIPGSLILVMDQAQKLLAAEGDLMDRLGFRERQLVGKHLFEVAPSDRYAATKPFYDRMLAGEQFRMERKGSDGADYQVDFVPLYTEHDEVYAGMVLAQDITDLKKAEERSAKLAAIVESSDDAIIGKTLEGTITSWNRGAEQMFGYDEAEMVGASIFKLIPEDRQDEEPVILGRLSRGEKVEHYETKRKTSDGRQIDVSLTMSPIRDATGTVTGISKIARDISEQKRDEQRKNDFIGMASHELKTPLTSLSALIQVLNLKLRSNEDPFVPSALEKSLNQVKKMTGMINGFLNISRLESGKLQIDKHPMELNTLIGEMIDEARLTITSHTIVFKPGDRLIVNADKDKISSVISNLLSNAVKYSPRGKIITVKAGLVADVIQVSVTDEGMGIKPQDISRLFDRYYRVSSEHTRNISGFGIGLYLSAEIVERHGGRIWVESEKGRGSTFYFTLPVA</sequence>
<keyword evidence="8" id="KW-0175">Coiled coil</keyword>
<dbReference type="InterPro" id="IPR000014">
    <property type="entry name" value="PAS"/>
</dbReference>